<feature type="coiled-coil region" evidence="1">
    <location>
        <begin position="534"/>
        <end position="568"/>
    </location>
</feature>
<reference evidence="4 5" key="1">
    <citation type="journal article" date="2017" name="G3 (Bethesda)">
        <title>First Draft Genome Sequence of the Pathogenic Fungus Lomentospora prolificans (Formerly Scedosporium prolificans).</title>
        <authorList>
            <person name="Luo R."/>
            <person name="Zimin A."/>
            <person name="Workman R."/>
            <person name="Fan Y."/>
            <person name="Pertea G."/>
            <person name="Grossman N."/>
            <person name="Wear M.P."/>
            <person name="Jia B."/>
            <person name="Miller H."/>
            <person name="Casadevall A."/>
            <person name="Timp W."/>
            <person name="Zhang S.X."/>
            <person name="Salzberg S.L."/>
        </authorList>
    </citation>
    <scope>NUCLEOTIDE SEQUENCE [LARGE SCALE GENOMIC DNA]</scope>
    <source>
        <strain evidence="4 5">JHH-5317</strain>
    </source>
</reference>
<evidence type="ECO:0000256" key="1">
    <source>
        <dbReference type="SAM" id="Coils"/>
    </source>
</evidence>
<dbReference type="InterPro" id="IPR011598">
    <property type="entry name" value="bHLH_dom"/>
</dbReference>
<accession>A0A2N3NKB2</accession>
<feature type="compositionally biased region" description="Low complexity" evidence="2">
    <location>
        <begin position="369"/>
        <end position="398"/>
    </location>
</feature>
<sequence length="586" mass="63959">MNFFGDLDPTGRQNAEASSSTAPPPVTNDASLWDPSLSLGMSDEITTGLPYGQQTSQGMPFGSLSGPSPYAPISQAPPTQTMAMNRKREGHDRKRAKVDTDAAALESVDYWIHLDDDDLDDTKLGGSFEIDFSRRRNDTQSFSRAMDKKLIVASTLRPVTAFNTMASTPGLGTGLYTSSNTSLFKDDFVDDSALDNALSDDEDGLDSLNLAEQLSKIDTTAPTEVPPREGLYSTPLSWEKPQPGLRSDPLLGAFNPSTPLLSDMEQKKLLAIALNTTRPPTANFSNNFGGGLGFGYGYDTLGGAFPTLGANALLESLGTTNMGEMPKPSQRPKPQPQSQPQAQPQLPQQSQPPAPVQNQQPHIPRQDEPQTQLSTPQQTPISQNQENQQNVQSQFQPQRPVPPSRQPSQTSQVQAQAQNLTPVPKADPQAQGNPHSQAESKAGDSTKDTNTQGPTAADKGKEKVKSGDRAAHNDIERKYRTNLKDKISELRDAVPALRAIREEGAEEPEEASPAQQRPPKVSKGTVLTKATEYIHFLERRNKAIVREHQDLSRRLQAFEQLLNATARQPFPMPNYSRALFDPRGFC</sequence>
<feature type="region of interest" description="Disordered" evidence="2">
    <location>
        <begin position="504"/>
        <end position="524"/>
    </location>
</feature>
<name>A0A2N3NKB2_9PEZI</name>
<dbReference type="InterPro" id="IPR052099">
    <property type="entry name" value="Regulatory_TF_Diverse"/>
</dbReference>
<evidence type="ECO:0000313" key="5">
    <source>
        <dbReference type="Proteomes" id="UP000233524"/>
    </source>
</evidence>
<keyword evidence="1" id="KW-0175">Coiled coil</keyword>
<dbReference type="PANTHER" id="PTHR47336:SF2">
    <property type="entry name" value="TRANSCRIPTION FACTOR HMS1-RELATED"/>
    <property type="match status" value="1"/>
</dbReference>
<dbReference type="SMART" id="SM00353">
    <property type="entry name" value="HLH"/>
    <property type="match status" value="1"/>
</dbReference>
<dbReference type="PANTHER" id="PTHR47336">
    <property type="entry name" value="TRANSCRIPTION FACTOR HMS1-RELATED"/>
    <property type="match status" value="1"/>
</dbReference>
<evidence type="ECO:0000313" key="4">
    <source>
        <dbReference type="EMBL" id="PKS12883.1"/>
    </source>
</evidence>
<dbReference type="Proteomes" id="UP000233524">
    <property type="component" value="Unassembled WGS sequence"/>
</dbReference>
<dbReference type="SUPFAM" id="SSF47459">
    <property type="entry name" value="HLH, helix-loop-helix DNA-binding domain"/>
    <property type="match status" value="1"/>
</dbReference>
<feature type="domain" description="BHLH" evidence="3">
    <location>
        <begin position="467"/>
        <end position="537"/>
    </location>
</feature>
<dbReference type="OrthoDB" id="2133190at2759"/>
<dbReference type="InterPro" id="IPR036638">
    <property type="entry name" value="HLH_DNA-bd_sf"/>
</dbReference>
<proteinExistence type="predicted"/>
<dbReference type="InParanoid" id="A0A2N3NKB2"/>
<dbReference type="Gene3D" id="4.10.280.10">
    <property type="entry name" value="Helix-loop-helix DNA-binding domain"/>
    <property type="match status" value="1"/>
</dbReference>
<dbReference type="EMBL" id="NLAX01000002">
    <property type="protein sequence ID" value="PKS12883.1"/>
    <property type="molecule type" value="Genomic_DNA"/>
</dbReference>
<feature type="region of interest" description="Disordered" evidence="2">
    <location>
        <begin position="1"/>
        <end position="39"/>
    </location>
</feature>
<dbReference type="PROSITE" id="PS50888">
    <property type="entry name" value="BHLH"/>
    <property type="match status" value="1"/>
</dbReference>
<gene>
    <name evidence="4" type="ORF">jhhlp_000223</name>
</gene>
<dbReference type="GO" id="GO:0046983">
    <property type="term" value="F:protein dimerization activity"/>
    <property type="evidence" value="ECO:0007669"/>
    <property type="project" value="InterPro"/>
</dbReference>
<protein>
    <recommendedName>
        <fullName evidence="3">BHLH domain-containing protein</fullName>
    </recommendedName>
</protein>
<feature type="compositionally biased region" description="Polar residues" evidence="2">
    <location>
        <begin position="11"/>
        <end position="21"/>
    </location>
</feature>
<organism evidence="4 5">
    <name type="scientific">Lomentospora prolificans</name>
    <dbReference type="NCBI Taxonomy" id="41688"/>
    <lineage>
        <taxon>Eukaryota</taxon>
        <taxon>Fungi</taxon>
        <taxon>Dikarya</taxon>
        <taxon>Ascomycota</taxon>
        <taxon>Pezizomycotina</taxon>
        <taxon>Sordariomycetes</taxon>
        <taxon>Hypocreomycetidae</taxon>
        <taxon>Microascales</taxon>
        <taxon>Microascaceae</taxon>
        <taxon>Lomentospora</taxon>
    </lineage>
</organism>
<dbReference type="AlphaFoldDB" id="A0A2N3NKB2"/>
<dbReference type="STRING" id="41688.A0A2N3NKB2"/>
<keyword evidence="5" id="KW-1185">Reference proteome</keyword>
<dbReference type="Pfam" id="PF00010">
    <property type="entry name" value="HLH"/>
    <property type="match status" value="1"/>
</dbReference>
<feature type="region of interest" description="Disordered" evidence="2">
    <location>
        <begin position="218"/>
        <end position="248"/>
    </location>
</feature>
<dbReference type="VEuPathDB" id="FungiDB:jhhlp_000223"/>
<feature type="compositionally biased region" description="Low complexity" evidence="2">
    <location>
        <begin position="338"/>
        <end position="349"/>
    </location>
</feature>
<evidence type="ECO:0000259" key="3">
    <source>
        <dbReference type="PROSITE" id="PS50888"/>
    </source>
</evidence>
<feature type="region of interest" description="Disordered" evidence="2">
    <location>
        <begin position="319"/>
        <end position="477"/>
    </location>
</feature>
<comment type="caution">
    <text evidence="4">The sequence shown here is derived from an EMBL/GenBank/DDBJ whole genome shotgun (WGS) entry which is preliminary data.</text>
</comment>
<feature type="compositionally biased region" description="Polar residues" evidence="2">
    <location>
        <begin position="430"/>
        <end position="439"/>
    </location>
</feature>
<evidence type="ECO:0000256" key="2">
    <source>
        <dbReference type="SAM" id="MobiDB-lite"/>
    </source>
</evidence>
<feature type="compositionally biased region" description="Basic and acidic residues" evidence="2">
    <location>
        <begin position="458"/>
        <end position="477"/>
    </location>
</feature>